<evidence type="ECO:0000256" key="3">
    <source>
        <dbReference type="ARBA" id="ARBA00022574"/>
    </source>
</evidence>
<evidence type="ECO:0000256" key="5">
    <source>
        <dbReference type="ARBA" id="ARBA00023242"/>
    </source>
</evidence>
<organism evidence="10 11">
    <name type="scientific">Synchytrium endobioticum</name>
    <dbReference type="NCBI Taxonomy" id="286115"/>
    <lineage>
        <taxon>Eukaryota</taxon>
        <taxon>Fungi</taxon>
        <taxon>Fungi incertae sedis</taxon>
        <taxon>Chytridiomycota</taxon>
        <taxon>Chytridiomycota incertae sedis</taxon>
        <taxon>Chytridiomycetes</taxon>
        <taxon>Synchytriales</taxon>
        <taxon>Synchytriaceae</taxon>
        <taxon>Synchytrium</taxon>
    </lineage>
</organism>
<evidence type="ECO:0000313" key="10">
    <source>
        <dbReference type="EMBL" id="TPX52136.1"/>
    </source>
</evidence>
<accession>A0A507DKT2</accession>
<feature type="compositionally biased region" description="Basic residues" evidence="8">
    <location>
        <begin position="454"/>
        <end position="463"/>
    </location>
</feature>
<gene>
    <name evidence="10" type="ORF">SeMB42_g01634</name>
</gene>
<evidence type="ECO:0000259" key="9">
    <source>
        <dbReference type="Pfam" id="PF04158"/>
    </source>
</evidence>
<comment type="similarity">
    <text evidence="2">Belongs to the WD repeat DCAF13/WDSOF1 family.</text>
</comment>
<dbReference type="GO" id="GO:0000462">
    <property type="term" value="P:maturation of SSU-rRNA from tricistronic rRNA transcript (SSU-rRNA, 5.8S rRNA, LSU-rRNA)"/>
    <property type="evidence" value="ECO:0007669"/>
    <property type="project" value="TreeGrafter"/>
</dbReference>
<dbReference type="InterPro" id="IPR015943">
    <property type="entry name" value="WD40/YVTN_repeat-like_dom_sf"/>
</dbReference>
<dbReference type="SUPFAM" id="SSF50978">
    <property type="entry name" value="WD40 repeat-like"/>
    <property type="match status" value="1"/>
</dbReference>
<dbReference type="PROSITE" id="PS50082">
    <property type="entry name" value="WD_REPEATS_2"/>
    <property type="match status" value="4"/>
</dbReference>
<evidence type="ECO:0000256" key="2">
    <source>
        <dbReference type="ARBA" id="ARBA00005649"/>
    </source>
</evidence>
<dbReference type="InterPro" id="IPR001680">
    <property type="entry name" value="WD40_rpt"/>
</dbReference>
<dbReference type="GO" id="GO:0032040">
    <property type="term" value="C:small-subunit processome"/>
    <property type="evidence" value="ECO:0007669"/>
    <property type="project" value="TreeGrafter"/>
</dbReference>
<feature type="repeat" description="WD" evidence="7">
    <location>
        <begin position="273"/>
        <end position="314"/>
    </location>
</feature>
<keyword evidence="3 7" id="KW-0853">WD repeat</keyword>
<evidence type="ECO:0000256" key="8">
    <source>
        <dbReference type="SAM" id="MobiDB-lite"/>
    </source>
</evidence>
<comment type="subcellular location">
    <subcellularLocation>
        <location evidence="1">Nucleus</location>
        <location evidence="1">Nucleolus</location>
    </subcellularLocation>
</comment>
<name>A0A507DKT2_9FUNG</name>
<keyword evidence="4" id="KW-0677">Repeat</keyword>
<dbReference type="STRING" id="286115.A0A507DKT2"/>
<evidence type="ECO:0000256" key="7">
    <source>
        <dbReference type="PROSITE-ProRule" id="PRU00221"/>
    </source>
</evidence>
<dbReference type="InterPro" id="IPR051733">
    <property type="entry name" value="WD_repeat_DCAF13/WDSOF1"/>
</dbReference>
<evidence type="ECO:0000256" key="6">
    <source>
        <dbReference type="ARBA" id="ARBA00023274"/>
    </source>
</evidence>
<dbReference type="PROSITE" id="PS50294">
    <property type="entry name" value="WD_REPEATS_REGION"/>
    <property type="match status" value="3"/>
</dbReference>
<proteinExistence type="inferred from homology"/>
<keyword evidence="6" id="KW-0687">Ribonucleoprotein</keyword>
<evidence type="ECO:0000313" key="11">
    <source>
        <dbReference type="Proteomes" id="UP000317494"/>
    </source>
</evidence>
<feature type="repeat" description="WD" evidence="7">
    <location>
        <begin position="62"/>
        <end position="104"/>
    </location>
</feature>
<dbReference type="FunFam" id="2.130.10.10:FF:000132">
    <property type="entry name" value="DDB1- and CUL4-associated factor 13"/>
    <property type="match status" value="1"/>
</dbReference>
<evidence type="ECO:0000256" key="4">
    <source>
        <dbReference type="ARBA" id="ARBA00022737"/>
    </source>
</evidence>
<feature type="repeat" description="WD" evidence="7">
    <location>
        <begin position="316"/>
        <end position="357"/>
    </location>
</feature>
<dbReference type="PANTHER" id="PTHR22851">
    <property type="entry name" value="U3 SMALL NUCLEOLAR RNA U3 SNORNA ASSOCIATED PROTEIN"/>
    <property type="match status" value="1"/>
</dbReference>
<dbReference type="InterPro" id="IPR036322">
    <property type="entry name" value="WD40_repeat_dom_sf"/>
</dbReference>
<dbReference type="Proteomes" id="UP000317494">
    <property type="component" value="Unassembled WGS sequence"/>
</dbReference>
<keyword evidence="11" id="KW-1185">Reference proteome</keyword>
<dbReference type="PRINTS" id="PR00320">
    <property type="entry name" value="GPROTEINBRPT"/>
</dbReference>
<reference evidence="10 11" key="1">
    <citation type="journal article" date="2019" name="Sci. Rep.">
        <title>Comparative genomics of chytrid fungi reveal insights into the obligate biotrophic and pathogenic lifestyle of Synchytrium endobioticum.</title>
        <authorList>
            <person name="van de Vossenberg B.T.L.H."/>
            <person name="Warris S."/>
            <person name="Nguyen H.D.T."/>
            <person name="van Gent-Pelzer M.P.E."/>
            <person name="Joly D.L."/>
            <person name="van de Geest H.C."/>
            <person name="Bonants P.J.M."/>
            <person name="Smith D.S."/>
            <person name="Levesque C.A."/>
            <person name="van der Lee T.A.J."/>
        </authorList>
    </citation>
    <scope>NUCLEOTIDE SEQUENCE [LARGE SCALE GENOMIC DNA]</scope>
    <source>
        <strain evidence="10 11">MB42</strain>
    </source>
</reference>
<dbReference type="SMART" id="SM00320">
    <property type="entry name" value="WD40"/>
    <property type="match status" value="7"/>
</dbReference>
<dbReference type="VEuPathDB" id="FungiDB:SeMB42_g01634"/>
<feature type="domain" description="Sof1-like protein" evidence="9">
    <location>
        <begin position="349"/>
        <end position="426"/>
    </location>
</feature>
<sequence>MKVKALSRSDSYYERETSSDLHKLQRNLNPALHPFERAREYTRALNATKLERLFAKPFVAALSGHVDGVYCMAKHQRLLDVLITGSADGQVRRWSLAGQEATWNVANAHKAFVRGVCTHPSTDVFYSAGDDKAVKIWDVNSTTPKNVFLSKYAFTGIDHSRSNNTFATSAAQVEVWDVERSQPTFSFSWGAETVTSLKFNQTETNILASCGTDRTIVLYDLRTSSPLSRVIMEMRSNAIAWNPMEAFHFTVANEDHKCYTFDMRRMNSAVMVHMDHVSAVMDVDYSPTGAELITGSYDRTIRIFRARERNSREVYHTKRMQRVFCVKYSMDSKFVLSGSDDGIVRIWKAHANDRFGTQSPREQTAINYQNAIKNRYKGMSEIKRIDKHRHVPKAIISAQGKKKVMLGSRVRREENERKSLMKHQKHRERVSGGSGEEVQVCNKKDPIPQGNNEKRRHILSVES</sequence>
<feature type="region of interest" description="Disordered" evidence="8">
    <location>
        <begin position="411"/>
        <end position="463"/>
    </location>
</feature>
<dbReference type="AlphaFoldDB" id="A0A507DKT2"/>
<comment type="caution">
    <text evidence="10">The sequence shown here is derived from an EMBL/GenBank/DDBJ whole genome shotgun (WGS) entry which is preliminary data.</text>
</comment>
<dbReference type="Pfam" id="PF00400">
    <property type="entry name" value="WD40"/>
    <property type="match status" value="5"/>
</dbReference>
<feature type="repeat" description="WD" evidence="7">
    <location>
        <begin position="106"/>
        <end position="147"/>
    </location>
</feature>
<dbReference type="PANTHER" id="PTHR22851:SF0">
    <property type="entry name" value="DDB1- AND CUL4-ASSOCIATED FACTOR 13"/>
    <property type="match status" value="1"/>
</dbReference>
<dbReference type="InterPro" id="IPR007287">
    <property type="entry name" value="Sof1"/>
</dbReference>
<keyword evidence="5" id="KW-0539">Nucleus</keyword>
<dbReference type="EMBL" id="QEAN01000043">
    <property type="protein sequence ID" value="TPX52136.1"/>
    <property type="molecule type" value="Genomic_DNA"/>
</dbReference>
<dbReference type="Pfam" id="PF04158">
    <property type="entry name" value="Sof1"/>
    <property type="match status" value="1"/>
</dbReference>
<dbReference type="Gene3D" id="2.130.10.10">
    <property type="entry name" value="YVTN repeat-like/Quinoprotein amine dehydrogenase"/>
    <property type="match status" value="2"/>
</dbReference>
<evidence type="ECO:0000256" key="1">
    <source>
        <dbReference type="ARBA" id="ARBA00004604"/>
    </source>
</evidence>
<protein>
    <recommendedName>
        <fullName evidence="9">Sof1-like protein domain-containing protein</fullName>
    </recommendedName>
</protein>
<dbReference type="InterPro" id="IPR020472">
    <property type="entry name" value="WD40_PAC1"/>
</dbReference>